<keyword evidence="1" id="KW-0732">Signal</keyword>
<reference evidence="5" key="3">
    <citation type="submission" date="2025-08" db="UniProtKB">
        <authorList>
            <consortium name="RefSeq"/>
        </authorList>
    </citation>
    <scope>IDENTIFICATION</scope>
    <source>
        <tissue evidence="5">Whole organism</tissue>
    </source>
</reference>
<organism evidence="4 5">
    <name type="scientific">Drosophila arizonae</name>
    <name type="common">Fruit fly</name>
    <dbReference type="NCBI Taxonomy" id="7263"/>
    <lineage>
        <taxon>Eukaryota</taxon>
        <taxon>Metazoa</taxon>
        <taxon>Ecdysozoa</taxon>
        <taxon>Arthropoda</taxon>
        <taxon>Hexapoda</taxon>
        <taxon>Insecta</taxon>
        <taxon>Pterygota</taxon>
        <taxon>Neoptera</taxon>
        <taxon>Endopterygota</taxon>
        <taxon>Diptera</taxon>
        <taxon>Brachycera</taxon>
        <taxon>Muscomorpha</taxon>
        <taxon>Ephydroidea</taxon>
        <taxon>Drosophilidae</taxon>
        <taxon>Drosophila</taxon>
    </lineage>
</organism>
<keyword evidence="2" id="KW-1133">Transmembrane helix</keyword>
<dbReference type="SMART" id="SM00642">
    <property type="entry name" value="Aamy"/>
    <property type="match status" value="1"/>
</dbReference>
<proteinExistence type="predicted"/>
<dbReference type="InterPro" id="IPR017853">
    <property type="entry name" value="GH"/>
</dbReference>
<keyword evidence="4" id="KW-1185">Reference proteome</keyword>
<dbReference type="PANTHER" id="PTHR10357:SF225">
    <property type="entry name" value="MALTASE 1-LIKE PROTEIN"/>
    <property type="match status" value="1"/>
</dbReference>
<feature type="transmembrane region" description="Helical" evidence="2">
    <location>
        <begin position="150"/>
        <end position="169"/>
    </location>
</feature>
<dbReference type="InterPro" id="IPR006047">
    <property type="entry name" value="GH13_cat_dom"/>
</dbReference>
<gene>
    <name evidence="5" type="primary">LOC108610090</name>
</gene>
<dbReference type="PANTHER" id="PTHR10357">
    <property type="entry name" value="ALPHA-AMYLASE FAMILY MEMBER"/>
    <property type="match status" value="1"/>
</dbReference>
<reference evidence="4" key="1">
    <citation type="journal article" date="1997" name="Nucleic Acids Res.">
        <title>tRNAscan-SE: a program for improved detection of transfer RNA genes in genomic sequence.</title>
        <authorList>
            <person name="Lowe T.M."/>
            <person name="Eddy S.R."/>
        </authorList>
    </citation>
    <scope>NUCLEOTIDE SEQUENCE [LARGE SCALE GENOMIC DNA]</scope>
</reference>
<sequence>MDNMEISTEPSLLEVELPQTLLESPSVSTFLPDEEASICPLLSSNTVLGQTLISHPLSPNVVPSDITSSNISNTDCKAETSSSGSSTGIAMDAMETTANLFNKVNYHHLQNNNITTQEASNHCLKVSRRKSKDTPSFVSWNWPLIRKCTFFVFVSAILAICSIVVAKIVSMPKTCNPKTAWYRGSVFYEIDPASFKDTNNDGIGDINGIINEIDYFVNLEISGVRLNSIFASHYVSYINATSINIIRPELGNLNSVRNLAKLLHSHNLTLLLDLPLQHVIAAGKDSDALDVVSKSILHWINQGVNGFYLKGLESYTNTRVLLTYLSSWKRILGPNRVLIVGEYLLKNKSKPELSAMFEHIDLVDFVLDIEKNSQNLKKFTDNILSEMPIGDDKTWVHWSIGGNSFNRLNTSQPIISKLFAATIMLLILPGTPNIMHRNEILIAQRKNHTYSGQTTHLMNDELMNHAMSIKSLDELTMVHRMISLREHSPSIYKKVICKSDINKPNTQILTHSSADILIIVRNYPRKNSFVSITNFGNTKVSLDLTSNFYSGTRMLIVGSAEKIYFKQFLIDAFNTIVVKLDK</sequence>
<keyword evidence="2" id="KW-0812">Transmembrane</keyword>
<protein>
    <submittedName>
        <fullName evidence="5">Uncharacterized protein LOC108610090</fullName>
    </submittedName>
</protein>
<keyword evidence="2" id="KW-0472">Membrane</keyword>
<dbReference type="GeneID" id="108610090"/>
<dbReference type="Proteomes" id="UP000694904">
    <property type="component" value="Chromosome 3"/>
</dbReference>
<evidence type="ECO:0000256" key="2">
    <source>
        <dbReference type="SAM" id="Phobius"/>
    </source>
</evidence>
<dbReference type="Pfam" id="PF00128">
    <property type="entry name" value="Alpha-amylase"/>
    <property type="match status" value="1"/>
</dbReference>
<name>A0ABM1NR34_DROAR</name>
<dbReference type="RefSeq" id="XP_017857420.1">
    <property type="nucleotide sequence ID" value="XM_018001931.1"/>
</dbReference>
<evidence type="ECO:0000256" key="1">
    <source>
        <dbReference type="ARBA" id="ARBA00022729"/>
    </source>
</evidence>
<accession>A0ABM1NR34</accession>
<dbReference type="Gene3D" id="3.20.20.80">
    <property type="entry name" value="Glycosidases"/>
    <property type="match status" value="1"/>
</dbReference>
<dbReference type="SUPFAM" id="SSF51445">
    <property type="entry name" value="(Trans)glycosidases"/>
    <property type="match status" value="1"/>
</dbReference>
<evidence type="ECO:0000313" key="4">
    <source>
        <dbReference type="Proteomes" id="UP000694904"/>
    </source>
</evidence>
<dbReference type="CDD" id="cd00551">
    <property type="entry name" value="AmyAc_family"/>
    <property type="match status" value="1"/>
</dbReference>
<evidence type="ECO:0000313" key="5">
    <source>
        <dbReference type="RefSeq" id="XP_017857420.1"/>
    </source>
</evidence>
<reference evidence="4" key="2">
    <citation type="journal article" date="2016" name="G3 (Bethesda)">
        <title>Genome Evolution in Three Species of Cactophilic Drosophila.</title>
        <authorList>
            <person name="Sanchez-Flores A."/>
            <person name="Penazola F."/>
            <person name="Carpinteyro-Ponce J."/>
            <person name="Nazario-Yepiz N."/>
            <person name="Abreu-Goodger C."/>
            <person name="Machado C.A."/>
            <person name="Markow T.A."/>
        </authorList>
    </citation>
    <scope>NUCLEOTIDE SEQUENCE [LARGE SCALE GENOMIC DNA]</scope>
</reference>
<evidence type="ECO:0000259" key="3">
    <source>
        <dbReference type="SMART" id="SM00642"/>
    </source>
</evidence>
<feature type="domain" description="Glycosyl hydrolase family 13 catalytic" evidence="3">
    <location>
        <begin position="189"/>
        <end position="485"/>
    </location>
</feature>